<gene>
    <name evidence="6" type="ORF">BU14_0317s0018</name>
</gene>
<dbReference type="GO" id="GO:0005525">
    <property type="term" value="F:GTP binding"/>
    <property type="evidence" value="ECO:0007669"/>
    <property type="project" value="InterPro"/>
</dbReference>
<dbReference type="PANTHER" id="PTHR23305">
    <property type="entry name" value="OBG GTPASE FAMILY"/>
    <property type="match status" value="1"/>
</dbReference>
<dbReference type="PRINTS" id="PR00326">
    <property type="entry name" value="GTP1OBG"/>
</dbReference>
<organism evidence="6 7">
    <name type="scientific">Porphyra umbilicalis</name>
    <name type="common">Purple laver</name>
    <name type="synonym">Red alga</name>
    <dbReference type="NCBI Taxonomy" id="2786"/>
    <lineage>
        <taxon>Eukaryota</taxon>
        <taxon>Rhodophyta</taxon>
        <taxon>Bangiophyceae</taxon>
        <taxon>Bangiales</taxon>
        <taxon>Bangiaceae</taxon>
        <taxon>Porphyra</taxon>
    </lineage>
</organism>
<dbReference type="Gene3D" id="1.10.150.300">
    <property type="entry name" value="TGS-like domain"/>
    <property type="match status" value="1"/>
</dbReference>
<dbReference type="InterPro" id="IPR013029">
    <property type="entry name" value="YchF_C"/>
</dbReference>
<dbReference type="OrthoDB" id="424823at2759"/>
<protein>
    <recommendedName>
        <fullName evidence="3">Obg-like ATPase 1</fullName>
    </recommendedName>
</protein>
<evidence type="ECO:0000313" key="6">
    <source>
        <dbReference type="EMBL" id="OSX73958.1"/>
    </source>
</evidence>
<evidence type="ECO:0000256" key="2">
    <source>
        <dbReference type="ARBA" id="ARBA00022840"/>
    </source>
</evidence>
<dbReference type="AlphaFoldDB" id="A0A1X6NZC0"/>
<dbReference type="InterPro" id="IPR004095">
    <property type="entry name" value="TGS"/>
</dbReference>
<dbReference type="PROSITE" id="PS51880">
    <property type="entry name" value="TGS"/>
    <property type="match status" value="1"/>
</dbReference>
<feature type="binding site" evidence="3">
    <location>
        <begin position="32"/>
        <end position="37"/>
    </location>
    <ligand>
        <name>ATP</name>
        <dbReference type="ChEBI" id="CHEBI:30616"/>
    </ligand>
</feature>
<dbReference type="CDD" id="cd04867">
    <property type="entry name" value="TGS_YchF_OLA1"/>
    <property type="match status" value="1"/>
</dbReference>
<evidence type="ECO:0000313" key="7">
    <source>
        <dbReference type="Proteomes" id="UP000218209"/>
    </source>
</evidence>
<dbReference type="Pfam" id="PF01926">
    <property type="entry name" value="MMR_HSR1"/>
    <property type="match status" value="1"/>
</dbReference>
<comment type="similarity">
    <text evidence="3">Belongs to the TRAFAC class OBG-HflX-like GTPase superfamily. OBG GTPase family. YchF/OLA1 subfamily.</text>
</comment>
<dbReference type="GO" id="GO:0043023">
    <property type="term" value="F:ribosomal large subunit binding"/>
    <property type="evidence" value="ECO:0007669"/>
    <property type="project" value="UniProtKB-UniRule"/>
</dbReference>
<dbReference type="InterPro" id="IPR006073">
    <property type="entry name" value="GTP-bd"/>
</dbReference>
<dbReference type="NCBIfam" id="TIGR00092">
    <property type="entry name" value="redox-regulated ATPase YchF"/>
    <property type="match status" value="1"/>
</dbReference>
<dbReference type="GO" id="GO:0005737">
    <property type="term" value="C:cytoplasm"/>
    <property type="evidence" value="ECO:0007669"/>
    <property type="project" value="UniProtKB-SubCell"/>
</dbReference>
<dbReference type="InterPro" id="IPR012676">
    <property type="entry name" value="TGS-like"/>
</dbReference>
<dbReference type="FunFam" id="3.10.20.30:FF:000001">
    <property type="entry name" value="Ribosome-binding ATPase YchF"/>
    <property type="match status" value="1"/>
</dbReference>
<dbReference type="FunFam" id="1.10.150.300:FF:000001">
    <property type="entry name" value="Ribosome-binding ATPase YchF"/>
    <property type="match status" value="1"/>
</dbReference>
<dbReference type="Pfam" id="PF06071">
    <property type="entry name" value="YchF-GTPase_C"/>
    <property type="match status" value="1"/>
</dbReference>
<dbReference type="GO" id="GO:0005524">
    <property type="term" value="F:ATP binding"/>
    <property type="evidence" value="ECO:0007669"/>
    <property type="project" value="UniProtKB-UniRule"/>
</dbReference>
<comment type="subunit">
    <text evidence="3">Monomer.</text>
</comment>
<sequence length="401" mass="44104">MAPKKKGEAPAPKRIFGRFSNSLKMGIVGLPNVGKSSFFNALANLSVPAENYPFCTIEPSEARVTVKDQRFDWLVDLYSPASRVPAFLEVWDIAGLVKGASEGHGLGNNFLSNIQAVDGLYHVCRAFPDDDVIHVEGSVDPVRDLDIIASELRLKDLERIDKIEADLAARVTRAGGKATKELLFEYETVKKCTALLRDAKKPVRAGTWSSSEIEVLNGFYFLTAKPAVFLVNLSEKDYARKKNKWLPKIKAWIDEHTGEPLIPISVSLESKLQDMASNESAEAAAAYLETNSMTSALDKVILGGYRALQLIYFFTSGADEVKSWTIRKGLLAPQAAGTIHTDFERGFICAEVMAFDDLKELKTEAAVKAAGKFKQQGKNYVVADGDIILFKFGTINTGKKK</sequence>
<keyword evidence="7" id="KW-1185">Reference proteome</keyword>
<proteinExistence type="inferred from homology"/>
<dbReference type="InterPro" id="IPR027417">
    <property type="entry name" value="P-loop_NTPase"/>
</dbReference>
<dbReference type="InterPro" id="IPR004396">
    <property type="entry name" value="ATPase_YchF/OLA1"/>
</dbReference>
<dbReference type="EMBL" id="KV918971">
    <property type="protein sequence ID" value="OSX73958.1"/>
    <property type="molecule type" value="Genomic_DNA"/>
</dbReference>
<keyword evidence="3" id="KW-0963">Cytoplasm</keyword>
<dbReference type="Proteomes" id="UP000218209">
    <property type="component" value="Unassembled WGS sequence"/>
</dbReference>
<keyword evidence="1 3" id="KW-0547">Nucleotide-binding</keyword>
<dbReference type="InterPro" id="IPR023192">
    <property type="entry name" value="TGS-like_dom_sf"/>
</dbReference>
<name>A0A1X6NZC0_PORUM</name>
<feature type="binding site" evidence="3">
    <location>
        <position position="233"/>
    </location>
    <ligand>
        <name>ATP</name>
        <dbReference type="ChEBI" id="CHEBI:30616"/>
    </ligand>
</feature>
<keyword evidence="3" id="KW-0378">Hydrolase</keyword>
<reference evidence="6 7" key="1">
    <citation type="submission" date="2017-03" db="EMBL/GenBank/DDBJ databases">
        <title>WGS assembly of Porphyra umbilicalis.</title>
        <authorList>
            <person name="Brawley S.H."/>
            <person name="Blouin N.A."/>
            <person name="Ficko-Blean E."/>
            <person name="Wheeler G.L."/>
            <person name="Lohr M."/>
            <person name="Goodson H.V."/>
            <person name="Jenkins J.W."/>
            <person name="Blaby-Haas C.E."/>
            <person name="Helliwell K.E."/>
            <person name="Chan C."/>
            <person name="Marriage T."/>
            <person name="Bhattacharya D."/>
            <person name="Klein A.S."/>
            <person name="Badis Y."/>
            <person name="Brodie J."/>
            <person name="Cao Y."/>
            <person name="Collen J."/>
            <person name="Dittami S.M."/>
            <person name="Gachon C.M."/>
            <person name="Green B.R."/>
            <person name="Karpowicz S."/>
            <person name="Kim J.W."/>
            <person name="Kudahl U."/>
            <person name="Lin S."/>
            <person name="Michel G."/>
            <person name="Mittag M."/>
            <person name="Olson B.J."/>
            <person name="Pangilinan J."/>
            <person name="Peng Y."/>
            <person name="Qiu H."/>
            <person name="Shu S."/>
            <person name="Singer J.T."/>
            <person name="Smith A.G."/>
            <person name="Sprecher B.N."/>
            <person name="Wagner V."/>
            <person name="Wang W."/>
            <person name="Wang Z.-Y."/>
            <person name="Yan J."/>
            <person name="Yarish C."/>
            <person name="Zoeuner-Riek S."/>
            <person name="Zhuang Y."/>
            <person name="Zou Y."/>
            <person name="Lindquist E.A."/>
            <person name="Grimwood J."/>
            <person name="Barry K."/>
            <person name="Rokhsar D.S."/>
            <person name="Schmutz J."/>
            <person name="Stiller J.W."/>
            <person name="Grossman A.R."/>
            <person name="Prochnik S.E."/>
        </authorList>
    </citation>
    <scope>NUCLEOTIDE SEQUENCE [LARGE SCALE GENOMIC DNA]</scope>
    <source>
        <strain evidence="6">4086291</strain>
    </source>
</reference>
<dbReference type="Gene3D" id="3.40.50.300">
    <property type="entry name" value="P-loop containing nucleotide triphosphate hydrolases"/>
    <property type="match status" value="1"/>
</dbReference>
<evidence type="ECO:0000256" key="1">
    <source>
        <dbReference type="ARBA" id="ARBA00022741"/>
    </source>
</evidence>
<comment type="function">
    <text evidence="3">Hydrolyzes ATP, and can also hydrolyze GTP with lower efficiency. Has lower affinity for GTP.</text>
</comment>
<dbReference type="PIRSF" id="PIRSF006641">
    <property type="entry name" value="CHP00092"/>
    <property type="match status" value="1"/>
</dbReference>
<evidence type="ECO:0000256" key="3">
    <source>
        <dbReference type="HAMAP-Rule" id="MF_03167"/>
    </source>
</evidence>
<dbReference type="GO" id="GO:0016887">
    <property type="term" value="F:ATP hydrolysis activity"/>
    <property type="evidence" value="ECO:0007669"/>
    <property type="project" value="UniProtKB-UniRule"/>
</dbReference>
<feature type="domain" description="OBG-type G" evidence="4">
    <location>
        <begin position="23"/>
        <end position="284"/>
    </location>
</feature>
<dbReference type="PROSITE" id="PS51710">
    <property type="entry name" value="G_OBG"/>
    <property type="match status" value="1"/>
</dbReference>
<accession>A0A1X6NZC0</accession>
<dbReference type="InterPro" id="IPR031167">
    <property type="entry name" value="G_OBG"/>
</dbReference>
<dbReference type="Gene3D" id="3.10.20.30">
    <property type="match status" value="1"/>
</dbReference>
<dbReference type="InterPro" id="IPR041706">
    <property type="entry name" value="YchF_N"/>
</dbReference>
<evidence type="ECO:0000259" key="4">
    <source>
        <dbReference type="PROSITE" id="PS51710"/>
    </source>
</evidence>
<dbReference type="SUPFAM" id="SSF52540">
    <property type="entry name" value="P-loop containing nucleoside triphosphate hydrolases"/>
    <property type="match status" value="1"/>
</dbReference>
<comment type="subcellular location">
    <subcellularLocation>
        <location evidence="3">Cytoplasm</location>
    </subcellularLocation>
</comment>
<keyword evidence="2 3" id="KW-0067">ATP-binding</keyword>
<dbReference type="SUPFAM" id="SSF81271">
    <property type="entry name" value="TGS-like"/>
    <property type="match status" value="1"/>
</dbReference>
<dbReference type="CDD" id="cd01900">
    <property type="entry name" value="YchF"/>
    <property type="match status" value="1"/>
</dbReference>
<feature type="domain" description="TGS" evidence="5">
    <location>
        <begin position="309"/>
        <end position="392"/>
    </location>
</feature>
<dbReference type="HAMAP" id="MF_00944">
    <property type="entry name" value="YchF_OLA1_ATPase"/>
    <property type="match status" value="1"/>
</dbReference>
<dbReference type="PANTHER" id="PTHR23305:SF11">
    <property type="entry name" value="OBG-LIKE ATPASE 1"/>
    <property type="match status" value="1"/>
</dbReference>
<evidence type="ECO:0000259" key="5">
    <source>
        <dbReference type="PROSITE" id="PS51880"/>
    </source>
</evidence>
<dbReference type="InterPro" id="IPR012675">
    <property type="entry name" value="Beta-grasp_dom_sf"/>
</dbReference>